<evidence type="ECO:0000256" key="1">
    <source>
        <dbReference type="SAM" id="SignalP"/>
    </source>
</evidence>
<proteinExistence type="predicted"/>
<dbReference type="InterPro" id="IPR038468">
    <property type="entry name" value="MmpS_C"/>
</dbReference>
<feature type="signal peptide" evidence="1">
    <location>
        <begin position="1"/>
        <end position="20"/>
    </location>
</feature>
<dbReference type="STRING" id="679197.HMPREF9336_00246"/>
<evidence type="ECO:0008006" key="4">
    <source>
        <dbReference type="Google" id="ProtNLM"/>
    </source>
</evidence>
<reference evidence="2 3" key="1">
    <citation type="journal article" date="2011" name="Stand. Genomic Sci.">
        <title>High quality draft genome sequence of Segniliparus rugosus CDC 945(T)= (ATCC BAA-974(T)).</title>
        <authorList>
            <person name="Earl A.M."/>
            <person name="Desjardins C.A."/>
            <person name="Fitzgerald M.G."/>
            <person name="Arachchi H.M."/>
            <person name="Zeng Q."/>
            <person name="Mehta T."/>
            <person name="Griggs A."/>
            <person name="Birren B.W."/>
            <person name="Toney N.C."/>
            <person name="Carr J."/>
            <person name="Posey J."/>
            <person name="Butler W.R."/>
        </authorList>
    </citation>
    <scope>NUCLEOTIDE SEQUENCE [LARGE SCALE GENOMIC DNA]</scope>
    <source>
        <strain evidence="3">ATCC BAA-974 / DSM 45345 / CCUG 50838 / CIP 108380 / JCM 13579 / CDC 945</strain>
    </source>
</reference>
<accession>E5XL77</accession>
<dbReference type="Gene3D" id="2.60.40.2880">
    <property type="entry name" value="MmpS1-5, C-terminal soluble domain"/>
    <property type="match status" value="1"/>
</dbReference>
<dbReference type="EMBL" id="ACZI02000003">
    <property type="protein sequence ID" value="EFV14893.1"/>
    <property type="molecule type" value="Genomic_DNA"/>
</dbReference>
<dbReference type="RefSeq" id="WP_007467051.1">
    <property type="nucleotide sequence ID" value="NZ_KI391954.1"/>
</dbReference>
<protein>
    <recommendedName>
        <fullName evidence="4">Lipoprotein</fullName>
    </recommendedName>
</protein>
<sequence>MMPRRFSRKMFCAVAVAAFASGGAAGCGKDDSGNGSASEANGVKVTYEISSTTAKPFRVTYIEKTDSDSAADLEKTMATATAASSWKKEVVLSKGTDYAMVVVTPDLTNFDTATRYSCKIVADGKTVDEKKDQQGVIGCAGLKLRDQVKKAGSSS</sequence>
<keyword evidence="3" id="KW-1185">Reference proteome</keyword>
<organism evidence="2 3">
    <name type="scientific">Segniliparus rugosus (strain ATCC BAA-974 / DSM 45345 / CCUG 50838 / CIP 108380 / JCM 13579 / CDC 945)</name>
    <dbReference type="NCBI Taxonomy" id="679197"/>
    <lineage>
        <taxon>Bacteria</taxon>
        <taxon>Bacillati</taxon>
        <taxon>Actinomycetota</taxon>
        <taxon>Actinomycetes</taxon>
        <taxon>Mycobacteriales</taxon>
        <taxon>Segniliparaceae</taxon>
        <taxon>Segniliparus</taxon>
    </lineage>
</organism>
<dbReference type="AlphaFoldDB" id="E5XL77"/>
<keyword evidence="1" id="KW-0732">Signal</keyword>
<name>E5XL77_SEGRC</name>
<evidence type="ECO:0000313" key="2">
    <source>
        <dbReference type="EMBL" id="EFV14893.1"/>
    </source>
</evidence>
<gene>
    <name evidence="2" type="ORF">HMPREF9336_00246</name>
</gene>
<feature type="chain" id="PRO_5003202861" description="Lipoprotein" evidence="1">
    <location>
        <begin position="21"/>
        <end position="155"/>
    </location>
</feature>
<dbReference type="OrthoDB" id="9873320at2"/>
<comment type="caution">
    <text evidence="2">The sequence shown here is derived from an EMBL/GenBank/DDBJ whole genome shotgun (WGS) entry which is preliminary data.</text>
</comment>
<evidence type="ECO:0000313" key="3">
    <source>
        <dbReference type="Proteomes" id="UP000004816"/>
    </source>
</evidence>
<dbReference type="PROSITE" id="PS51257">
    <property type="entry name" value="PROKAR_LIPOPROTEIN"/>
    <property type="match status" value="1"/>
</dbReference>
<dbReference type="HOGENOM" id="CLU_1694295_0_0_11"/>
<dbReference type="Proteomes" id="UP000004816">
    <property type="component" value="Unassembled WGS sequence"/>
</dbReference>